<protein>
    <submittedName>
        <fullName evidence="2">Uncharacterized protein</fullName>
    </submittedName>
</protein>
<dbReference type="Proteomes" id="UP001295684">
    <property type="component" value="Unassembled WGS sequence"/>
</dbReference>
<sequence length="330" mass="38318">MEYVVSFLTAVIQKKEFKSCEEMKSFLKASKHLLSNEKQKKAHSKVCRLIELAVSQCAKLNSFSSTGDKKKQKKIKISAKGDKPSKNKIKAKKYSTSDENAKSKCSMKKLKKFKDLKKFTIQIKENFENQTRNNESDDCLSTINPNNPEKNVFHNNDITIKFTEDLREETNENPSRKGSPKVVPGHFKTRSQNIKSAHELERFQRKPPMVKQRPSFEDDMEPITLGEYMTNAKIAKEQKHKLTVCHTRSNSKKRLVNFFRPASSKETPNHKNRIEMRAEFNIQSLLKGKKKKEKKAQAHEDELGAIFTKKFLNYKTPPPELAQQMYFKRQ</sequence>
<organism evidence="2 3">
    <name type="scientific">Euplotes crassus</name>
    <dbReference type="NCBI Taxonomy" id="5936"/>
    <lineage>
        <taxon>Eukaryota</taxon>
        <taxon>Sar</taxon>
        <taxon>Alveolata</taxon>
        <taxon>Ciliophora</taxon>
        <taxon>Intramacronucleata</taxon>
        <taxon>Spirotrichea</taxon>
        <taxon>Hypotrichia</taxon>
        <taxon>Euplotida</taxon>
        <taxon>Euplotidae</taxon>
        <taxon>Moneuplotes</taxon>
    </lineage>
</organism>
<gene>
    <name evidence="2" type="ORF">ECRASSUSDP1_LOCUS16476</name>
</gene>
<accession>A0AAD1XLM4</accession>
<proteinExistence type="predicted"/>
<reference evidence="2" key="1">
    <citation type="submission" date="2023-07" db="EMBL/GenBank/DDBJ databases">
        <authorList>
            <consortium name="AG Swart"/>
            <person name="Singh M."/>
            <person name="Singh A."/>
            <person name="Seah K."/>
            <person name="Emmerich C."/>
        </authorList>
    </citation>
    <scope>NUCLEOTIDE SEQUENCE</scope>
    <source>
        <strain evidence="2">DP1</strain>
    </source>
</reference>
<comment type="caution">
    <text evidence="2">The sequence shown here is derived from an EMBL/GenBank/DDBJ whole genome shotgun (WGS) entry which is preliminary data.</text>
</comment>
<keyword evidence="3" id="KW-1185">Reference proteome</keyword>
<evidence type="ECO:0000313" key="3">
    <source>
        <dbReference type="Proteomes" id="UP001295684"/>
    </source>
</evidence>
<name>A0AAD1XLM4_EUPCR</name>
<dbReference type="AlphaFoldDB" id="A0AAD1XLM4"/>
<evidence type="ECO:0000256" key="1">
    <source>
        <dbReference type="SAM" id="MobiDB-lite"/>
    </source>
</evidence>
<dbReference type="EMBL" id="CAMPGE010016567">
    <property type="protein sequence ID" value="CAI2375116.1"/>
    <property type="molecule type" value="Genomic_DNA"/>
</dbReference>
<feature type="region of interest" description="Disordered" evidence="1">
    <location>
        <begin position="71"/>
        <end position="95"/>
    </location>
</feature>
<feature type="region of interest" description="Disordered" evidence="1">
    <location>
        <begin position="167"/>
        <end position="186"/>
    </location>
</feature>
<evidence type="ECO:0000313" key="2">
    <source>
        <dbReference type="EMBL" id="CAI2375116.1"/>
    </source>
</evidence>